<dbReference type="PANTHER" id="PTHR34386:SF1">
    <property type="entry name" value="GLUTAREDOXIN-LIKE PROTEIN NRDH"/>
    <property type="match status" value="1"/>
</dbReference>
<name>A0ABT8KXM2_9BACT</name>
<feature type="domain" description="DUF547" evidence="2">
    <location>
        <begin position="70"/>
        <end position="171"/>
    </location>
</feature>
<dbReference type="SUPFAM" id="SSF56925">
    <property type="entry name" value="OMPA-like"/>
    <property type="match status" value="1"/>
</dbReference>
<dbReference type="EMBL" id="JAUJEA010000020">
    <property type="protein sequence ID" value="MDN5205561.1"/>
    <property type="molecule type" value="Genomic_DNA"/>
</dbReference>
<dbReference type="InterPro" id="IPR051548">
    <property type="entry name" value="Grx-like_ET"/>
</dbReference>
<dbReference type="InterPro" id="IPR006869">
    <property type="entry name" value="DUF547"/>
</dbReference>
<feature type="signal peptide" evidence="1">
    <location>
        <begin position="1"/>
        <end position="19"/>
    </location>
</feature>
<reference evidence="3" key="1">
    <citation type="submission" date="2023-06" db="EMBL/GenBank/DDBJ databases">
        <title>Genomic of Parafulvivirga corallium.</title>
        <authorList>
            <person name="Wang G."/>
        </authorList>
    </citation>
    <scope>NUCLEOTIDE SEQUENCE</scope>
    <source>
        <strain evidence="3">BMA10</strain>
    </source>
</reference>
<protein>
    <submittedName>
        <fullName evidence="3">DUF547 domain-containing protein</fullName>
    </submittedName>
</protein>
<feature type="chain" id="PRO_5046942215" evidence="1">
    <location>
        <begin position="20"/>
        <end position="521"/>
    </location>
</feature>
<dbReference type="Pfam" id="PF04784">
    <property type="entry name" value="DUF547"/>
    <property type="match status" value="1"/>
</dbReference>
<sequence>MKQITFAIAFLVVSLTSQAQGPLNSFTNDADKFFAKHVANGLVDYETIKKNPAELNQLVKKIEGMSVGSASESQKKAFYINSYNLLVINGIVQNYPTKSPLDIGGFFDTKKRSIAGERLTLNDIENKKLRETTKDSRVHFVLVCAALGCPKITNFAYKPATLDAQLDRQTKLAINDPNFIRVKDNEKKVYISEIFKWYTADFTNESKTLLAYLNRFKNTKVPNDYKVDYYTYDWALNKKKILNGSSSAENSGQNIEGDTESNIRVYTPSVLLRKGQIEIKNFNNVYTQTSFANGEGDEQELNERQTFFTGSFQFTFGSSKSGRFNVGFDVYLNAVGYKPINGADTEKYNRTAIGAIGPRIKVNPIKSLPTFSVQSALLFPAAKDLESPRFLAHDRTSWWTQFFFDKTFGDFQFFAEADFLIRFKRNDTQDNFFRTPVSLFVSYFPNEVLTLYAMIQHDPRFGKNPNNNDQLERLGWFTQAGVGAKYQLTPNLNLELLVTDFFAAQSEGLGSTYNLGLRFIR</sequence>
<accession>A0ABT8KXM2</accession>
<keyword evidence="4" id="KW-1185">Reference proteome</keyword>
<dbReference type="Proteomes" id="UP001172082">
    <property type="component" value="Unassembled WGS sequence"/>
</dbReference>
<evidence type="ECO:0000313" key="4">
    <source>
        <dbReference type="Proteomes" id="UP001172082"/>
    </source>
</evidence>
<dbReference type="InterPro" id="IPR011250">
    <property type="entry name" value="OMP/PagP_B-barrel"/>
</dbReference>
<gene>
    <name evidence="3" type="ORF">QQ008_29525</name>
</gene>
<organism evidence="3 4">
    <name type="scientific">Splendidivirga corallicola</name>
    <dbReference type="NCBI Taxonomy" id="3051826"/>
    <lineage>
        <taxon>Bacteria</taxon>
        <taxon>Pseudomonadati</taxon>
        <taxon>Bacteroidota</taxon>
        <taxon>Cytophagia</taxon>
        <taxon>Cytophagales</taxon>
        <taxon>Splendidivirgaceae</taxon>
        <taxon>Splendidivirga</taxon>
    </lineage>
</organism>
<evidence type="ECO:0000313" key="3">
    <source>
        <dbReference type="EMBL" id="MDN5205561.1"/>
    </source>
</evidence>
<comment type="caution">
    <text evidence="3">The sequence shown here is derived from an EMBL/GenBank/DDBJ whole genome shotgun (WGS) entry which is preliminary data.</text>
</comment>
<evidence type="ECO:0000256" key="1">
    <source>
        <dbReference type="SAM" id="SignalP"/>
    </source>
</evidence>
<dbReference type="PANTHER" id="PTHR34386">
    <property type="entry name" value="GLUTAREDOXIN"/>
    <property type="match status" value="1"/>
</dbReference>
<evidence type="ECO:0000259" key="2">
    <source>
        <dbReference type="Pfam" id="PF04784"/>
    </source>
</evidence>
<proteinExistence type="predicted"/>
<keyword evidence="1" id="KW-0732">Signal</keyword>
<dbReference type="RefSeq" id="WP_346755582.1">
    <property type="nucleotide sequence ID" value="NZ_JAUJEA010000020.1"/>
</dbReference>